<keyword evidence="1" id="KW-0812">Transmembrane</keyword>
<name>A0AA39R186_9LECA</name>
<dbReference type="EMBL" id="JAFEKC020000013">
    <property type="protein sequence ID" value="KAK0511448.1"/>
    <property type="molecule type" value="Genomic_DNA"/>
</dbReference>
<gene>
    <name evidence="2" type="ORF">JMJ35_006021</name>
</gene>
<evidence type="ECO:0000256" key="1">
    <source>
        <dbReference type="SAM" id="Phobius"/>
    </source>
</evidence>
<reference evidence="2" key="1">
    <citation type="submission" date="2023-03" db="EMBL/GenBank/DDBJ databases">
        <title>Complete genome of Cladonia borealis.</title>
        <authorList>
            <person name="Park H."/>
        </authorList>
    </citation>
    <scope>NUCLEOTIDE SEQUENCE</scope>
    <source>
        <strain evidence="2">ANT050790</strain>
    </source>
</reference>
<protein>
    <submittedName>
        <fullName evidence="2">Uncharacterized protein</fullName>
    </submittedName>
</protein>
<proteinExistence type="predicted"/>
<organism evidence="2 3">
    <name type="scientific">Cladonia borealis</name>
    <dbReference type="NCBI Taxonomy" id="184061"/>
    <lineage>
        <taxon>Eukaryota</taxon>
        <taxon>Fungi</taxon>
        <taxon>Dikarya</taxon>
        <taxon>Ascomycota</taxon>
        <taxon>Pezizomycotina</taxon>
        <taxon>Lecanoromycetes</taxon>
        <taxon>OSLEUM clade</taxon>
        <taxon>Lecanoromycetidae</taxon>
        <taxon>Lecanorales</taxon>
        <taxon>Lecanorineae</taxon>
        <taxon>Cladoniaceae</taxon>
        <taxon>Cladonia</taxon>
    </lineage>
</organism>
<evidence type="ECO:0000313" key="3">
    <source>
        <dbReference type="Proteomes" id="UP001166286"/>
    </source>
</evidence>
<keyword evidence="1" id="KW-1133">Transmembrane helix</keyword>
<evidence type="ECO:0000313" key="2">
    <source>
        <dbReference type="EMBL" id="KAK0511448.1"/>
    </source>
</evidence>
<keyword evidence="1" id="KW-0472">Membrane</keyword>
<feature type="transmembrane region" description="Helical" evidence="1">
    <location>
        <begin position="136"/>
        <end position="157"/>
    </location>
</feature>
<feature type="transmembrane region" description="Helical" evidence="1">
    <location>
        <begin position="163"/>
        <end position="181"/>
    </location>
</feature>
<keyword evidence="3" id="KW-1185">Reference proteome</keyword>
<feature type="transmembrane region" description="Helical" evidence="1">
    <location>
        <begin position="238"/>
        <end position="255"/>
    </location>
</feature>
<comment type="caution">
    <text evidence="2">The sequence shown here is derived from an EMBL/GenBank/DDBJ whole genome shotgun (WGS) entry which is preliminary data.</text>
</comment>
<dbReference type="AlphaFoldDB" id="A0AA39R186"/>
<accession>A0AA39R186</accession>
<sequence length="445" mass="49551">MSTSTTTKGELRNQWKNPADVLSLLLLIGGDIVQKAIAQMVGSISLTPVAFSFGWIAYGFSQLMSVVGDGRLLPAPEQSAILVNCANGFERSNSSWMLDRLLRDHEIRAHINEEEDSIRVDLFEVGPLQQPRPDRIWWLGWITIFAEIGIVVIPWVIDRDWGPMLIVLSGTLLAAATCYLPQWTKEKWAGRLLSKDNVLCLTRGNGHKYIMVLIGSKGSPDLETFATARGSPCSETPYVTVLLAILWIFLLISVIGLKANAWYIVGAGGLGMIQNVSAAGATRSSSTTGLQLSRFERMPTITGKSKHFEDDTDAEVDLNQASRDVLPLKEWVGPQEARRSIMPAWLTSMKREDGAPEWLEPVKTTDRIIRVHGALKELEKWVPGAGLAMIKIFFPTRLEYGDGNGRDKINKKFWKRAWYTVGVRRQAEQARRYAREGVASEAKSV</sequence>
<dbReference type="Proteomes" id="UP001166286">
    <property type="component" value="Unassembled WGS sequence"/>
</dbReference>